<evidence type="ECO:0000313" key="2">
    <source>
        <dbReference type="Proteomes" id="UP000585258"/>
    </source>
</evidence>
<gene>
    <name evidence="1" type="ORF">H7E68_14730</name>
</gene>
<dbReference type="EMBL" id="JACKWY010000010">
    <property type="protein sequence ID" value="MBB6715959.1"/>
    <property type="molecule type" value="Genomic_DNA"/>
</dbReference>
<dbReference type="InterPro" id="IPR036890">
    <property type="entry name" value="HATPase_C_sf"/>
</dbReference>
<dbReference type="SUPFAM" id="SSF55874">
    <property type="entry name" value="ATPase domain of HSP90 chaperone/DNA topoisomerase II/histidine kinase"/>
    <property type="match status" value="1"/>
</dbReference>
<evidence type="ECO:0000313" key="1">
    <source>
        <dbReference type="EMBL" id="MBB6715959.1"/>
    </source>
</evidence>
<protein>
    <recommendedName>
        <fullName evidence="3">Histidine kinase-, DNA gyrase B-, and HSP90-like ATPase</fullName>
    </recommendedName>
</protein>
<comment type="caution">
    <text evidence="1">The sequence shown here is derived from an EMBL/GenBank/DDBJ whole genome shotgun (WGS) entry which is preliminary data.</text>
</comment>
<dbReference type="AlphaFoldDB" id="A0A7X0SE56"/>
<proteinExistence type="predicted"/>
<name>A0A7X0SE56_9CLOT</name>
<sequence>MEIIMPRNFNLRESLKFTTYLDTTVDDSEYIYDYINMSTVEPFGMLLISSKIRKFLSVKGDSSHCAIEYKDKDYAAHMGYFQSVNLDHGKKPGEANGSSTYIPLTHIDIKESYIEAFNKSISINEYIEKVYAEKLAGMLCRENEEIKNKLIYCISEIIRNVYEHSKSNLLCFAGQYWPTKDLVEIAILDEGEGIASTLKRNKKFLIKSDKQALRLSLKPGVTRSINSNTKNNNDVYINQGFGLYMTSKICENGGNFTICSGNHCLTVQNNDIINNKCSFEGTAIRLRLKPSRLLDINLIDISKKGQEIMNNVNRKSEITADSFI</sequence>
<dbReference type="RefSeq" id="WP_185165100.1">
    <property type="nucleotide sequence ID" value="NZ_JACKWY010000010.1"/>
</dbReference>
<accession>A0A7X0SE56</accession>
<evidence type="ECO:0008006" key="3">
    <source>
        <dbReference type="Google" id="ProtNLM"/>
    </source>
</evidence>
<dbReference type="Proteomes" id="UP000585258">
    <property type="component" value="Unassembled WGS sequence"/>
</dbReference>
<organism evidence="1 2">
    <name type="scientific">Clostridium gasigenes</name>
    <dbReference type="NCBI Taxonomy" id="94869"/>
    <lineage>
        <taxon>Bacteria</taxon>
        <taxon>Bacillati</taxon>
        <taxon>Bacillota</taxon>
        <taxon>Clostridia</taxon>
        <taxon>Eubacteriales</taxon>
        <taxon>Clostridiaceae</taxon>
        <taxon>Clostridium</taxon>
    </lineage>
</organism>
<reference evidence="1 2" key="1">
    <citation type="submission" date="2020-08" db="EMBL/GenBank/DDBJ databases">
        <title>Clostridia isolated from Swiss meat.</title>
        <authorList>
            <person name="Wambui J."/>
            <person name="Stevens M.J.A."/>
            <person name="Stephan R."/>
        </authorList>
    </citation>
    <scope>NUCLEOTIDE SEQUENCE [LARGE SCALE GENOMIC DNA]</scope>
    <source>
        <strain evidence="1 2">CM001</strain>
    </source>
</reference>